<dbReference type="VEuPathDB" id="TriTrypDB:ADEAN_000816900"/>
<dbReference type="InterPro" id="IPR001214">
    <property type="entry name" value="SET_dom"/>
</dbReference>
<dbReference type="Gene3D" id="2.170.270.10">
    <property type="entry name" value="SET domain"/>
    <property type="match status" value="1"/>
</dbReference>
<dbReference type="GO" id="GO:0005634">
    <property type="term" value="C:nucleus"/>
    <property type="evidence" value="ECO:0007669"/>
    <property type="project" value="TreeGrafter"/>
</dbReference>
<sequence length="528" mass="59437">MTCMMKLNRRADCIEMAQRALRVNPIFGKANAMWGRCLVEDATLLEKDGPSIPEAFRLLCRAMYQVPALGESLHTTLVTALDAMLAEHKTNESSVAGTNLEEALRIQTFEGNGKGVYANQPLPAFTQVSSTLNPFSVSVYEETEGKMCCLCCAKSLLSQQGEEEIKVVRCITCGIAHYCSQACYERYNSARHEKYECRYIQMLWKMSESGKTFPEEFFETALHCITTFSGIHSGWKGHQEVLQLASHGEEVAQRLHPIAPLISELLPHEPRPLVIQVLGVIRCNALEMSDFTGLGVGQALFAGEDCITSFFNHSCDPNCAIDPSESSIRTIRPTRAGEELTISYLPQLYWPALKRQEKLSERYYFSCRCPRCEQRETDPFEKAISYLLPKARENATVFYHKKVQQLCGEVRSRHIGELGPSDLKQVEALLAECEQHLFPFHYLCHDVRNTLTFLYSVLQMPEKCLDSCLQELLMWESIICGALPVKLMKLQNILCCQPQENKSTAALAPYVNRLALLYGVAEEADPSA</sequence>
<dbReference type="Pfam" id="PF00856">
    <property type="entry name" value="SET"/>
    <property type="match status" value="1"/>
</dbReference>
<dbReference type="Gene3D" id="1.10.220.160">
    <property type="match status" value="1"/>
</dbReference>
<evidence type="ECO:0000313" key="3">
    <source>
        <dbReference type="Proteomes" id="UP000515908"/>
    </source>
</evidence>
<organism evidence="2 3">
    <name type="scientific">Angomonas deanei</name>
    <dbReference type="NCBI Taxonomy" id="59799"/>
    <lineage>
        <taxon>Eukaryota</taxon>
        <taxon>Discoba</taxon>
        <taxon>Euglenozoa</taxon>
        <taxon>Kinetoplastea</taxon>
        <taxon>Metakinetoplastina</taxon>
        <taxon>Trypanosomatida</taxon>
        <taxon>Trypanosomatidae</taxon>
        <taxon>Strigomonadinae</taxon>
        <taxon>Angomonas</taxon>
    </lineage>
</organism>
<dbReference type="InterPro" id="IPR050869">
    <property type="entry name" value="H3K4_H4K5_MeTrfase"/>
</dbReference>
<accession>A0A7G2CNI1</accession>
<dbReference type="Gene3D" id="6.10.140.2220">
    <property type="match status" value="1"/>
</dbReference>
<keyword evidence="3" id="KW-1185">Reference proteome</keyword>
<evidence type="ECO:0000313" key="2">
    <source>
        <dbReference type="EMBL" id="CAD2220647.1"/>
    </source>
</evidence>
<feature type="domain" description="SET" evidence="1">
    <location>
        <begin position="133"/>
        <end position="345"/>
    </location>
</feature>
<dbReference type="PROSITE" id="PS50280">
    <property type="entry name" value="SET"/>
    <property type="match status" value="1"/>
</dbReference>
<dbReference type="SUPFAM" id="SSF82199">
    <property type="entry name" value="SET domain"/>
    <property type="match status" value="1"/>
</dbReference>
<dbReference type="PANTHER" id="PTHR12197">
    <property type="entry name" value="HISTONE-LYSINE N-METHYLTRANSFERASE SMYD"/>
    <property type="match status" value="1"/>
</dbReference>
<dbReference type="EMBL" id="LR877162">
    <property type="protein sequence ID" value="CAD2220647.1"/>
    <property type="molecule type" value="Genomic_DNA"/>
</dbReference>
<proteinExistence type="predicted"/>
<name>A0A7G2CNI1_9TRYP</name>
<dbReference type="CDD" id="cd20071">
    <property type="entry name" value="SET_SMYD"/>
    <property type="match status" value="1"/>
</dbReference>
<dbReference type="AlphaFoldDB" id="A0A7G2CNI1"/>
<dbReference type="PANTHER" id="PTHR12197:SF268">
    <property type="entry name" value="SET DOMAIN-CONTAINING PROTEIN"/>
    <property type="match status" value="1"/>
</dbReference>
<gene>
    <name evidence="2" type="ORF">ADEAN_000816900</name>
</gene>
<protein>
    <submittedName>
        <fullName evidence="2">SET domain containing protein, putative</fullName>
    </submittedName>
</protein>
<dbReference type="InterPro" id="IPR046341">
    <property type="entry name" value="SET_dom_sf"/>
</dbReference>
<evidence type="ECO:0000259" key="1">
    <source>
        <dbReference type="PROSITE" id="PS50280"/>
    </source>
</evidence>
<reference evidence="2 3" key="1">
    <citation type="submission" date="2020-08" db="EMBL/GenBank/DDBJ databases">
        <authorList>
            <person name="Newling K."/>
            <person name="Davey J."/>
            <person name="Forrester S."/>
        </authorList>
    </citation>
    <scope>NUCLEOTIDE SEQUENCE [LARGE SCALE GENOMIC DNA]</scope>
    <source>
        <strain evidence="3">Crithidia deanei Carvalho (ATCC PRA-265)</strain>
    </source>
</reference>
<dbReference type="Proteomes" id="UP000515908">
    <property type="component" value="Chromosome 18"/>
</dbReference>